<evidence type="ECO:0000313" key="1">
    <source>
        <dbReference type="EMBL" id="KZT31580.1"/>
    </source>
</evidence>
<name>A0A165WW45_9AGAM</name>
<sequence length="161" mass="19579">MLHFYDFPVVLRQRLPRYERDWSEELNDWLHRHRRQVLPRLRRGYSITRTLRHIRSYVRGRNARRNSGRRMTLDSAERWHSYVTMTTEFFCEFERITLVFRAERRAAAERYLRFLDPHATYIEVIDLSTGTPRRILARARTRAEIRASTEALNNAFRALNL</sequence>
<proteinExistence type="predicted"/>
<gene>
    <name evidence="1" type="ORF">SISSUDRAFT_1067648</name>
</gene>
<dbReference type="EMBL" id="KV428526">
    <property type="protein sequence ID" value="KZT31580.1"/>
    <property type="molecule type" value="Genomic_DNA"/>
</dbReference>
<reference evidence="1 2" key="1">
    <citation type="journal article" date="2016" name="Mol. Biol. Evol.">
        <title>Comparative Genomics of Early-Diverging Mushroom-Forming Fungi Provides Insights into the Origins of Lignocellulose Decay Capabilities.</title>
        <authorList>
            <person name="Nagy L.G."/>
            <person name="Riley R."/>
            <person name="Tritt A."/>
            <person name="Adam C."/>
            <person name="Daum C."/>
            <person name="Floudas D."/>
            <person name="Sun H."/>
            <person name="Yadav J.S."/>
            <person name="Pangilinan J."/>
            <person name="Larsson K.H."/>
            <person name="Matsuura K."/>
            <person name="Barry K."/>
            <person name="Labutti K."/>
            <person name="Kuo R."/>
            <person name="Ohm R.A."/>
            <person name="Bhattacharya S.S."/>
            <person name="Shirouzu T."/>
            <person name="Yoshinaga Y."/>
            <person name="Martin F.M."/>
            <person name="Grigoriev I.V."/>
            <person name="Hibbett D.S."/>
        </authorList>
    </citation>
    <scope>NUCLEOTIDE SEQUENCE [LARGE SCALE GENOMIC DNA]</scope>
    <source>
        <strain evidence="1 2">HHB10207 ss-3</strain>
    </source>
</reference>
<dbReference type="AlphaFoldDB" id="A0A165WW45"/>
<dbReference type="Proteomes" id="UP000076798">
    <property type="component" value="Unassembled WGS sequence"/>
</dbReference>
<organism evidence="1 2">
    <name type="scientific">Sistotremastrum suecicum HHB10207 ss-3</name>
    <dbReference type="NCBI Taxonomy" id="1314776"/>
    <lineage>
        <taxon>Eukaryota</taxon>
        <taxon>Fungi</taxon>
        <taxon>Dikarya</taxon>
        <taxon>Basidiomycota</taxon>
        <taxon>Agaricomycotina</taxon>
        <taxon>Agaricomycetes</taxon>
        <taxon>Sistotremastrales</taxon>
        <taxon>Sistotremastraceae</taxon>
        <taxon>Sistotremastrum</taxon>
    </lineage>
</organism>
<keyword evidence="2" id="KW-1185">Reference proteome</keyword>
<evidence type="ECO:0000313" key="2">
    <source>
        <dbReference type="Proteomes" id="UP000076798"/>
    </source>
</evidence>
<accession>A0A165WW45</accession>
<protein>
    <submittedName>
        <fullName evidence="1">Uncharacterized protein</fullName>
    </submittedName>
</protein>